<accession>A0A7C3J2C5</accession>
<dbReference type="AlphaFoldDB" id="A0A7C3J2C5"/>
<dbReference type="SUPFAM" id="SSF55729">
    <property type="entry name" value="Acyl-CoA N-acyltransferases (Nat)"/>
    <property type="match status" value="1"/>
</dbReference>
<dbReference type="EMBL" id="DSLG01000001">
    <property type="protein sequence ID" value="HEA86410.1"/>
    <property type="molecule type" value="Genomic_DNA"/>
</dbReference>
<dbReference type="EMBL" id="DSTU01000008">
    <property type="protein sequence ID" value="HFJ54364.1"/>
    <property type="molecule type" value="Genomic_DNA"/>
</dbReference>
<dbReference type="PANTHER" id="PTHR41368">
    <property type="entry name" value="PROTEIN YGHO"/>
    <property type="match status" value="1"/>
</dbReference>
<reference evidence="3" key="1">
    <citation type="journal article" date="2020" name="mSystems">
        <title>Genome- and Community-Level Interaction Insights into Carbon Utilization and Element Cycling Functions of Hydrothermarchaeota in Hydrothermal Sediment.</title>
        <authorList>
            <person name="Zhou Z."/>
            <person name="Liu Y."/>
            <person name="Xu W."/>
            <person name="Pan J."/>
            <person name="Luo Z.H."/>
            <person name="Li M."/>
        </authorList>
    </citation>
    <scope>NUCLEOTIDE SEQUENCE [LARGE SCALE GENOMIC DNA]</scope>
    <source>
        <strain evidence="2">SpSt-236</strain>
        <strain evidence="1">SpSt-265</strain>
        <strain evidence="3">SpSt-465</strain>
    </source>
</reference>
<comment type="caution">
    <text evidence="3">The sequence shown here is derived from an EMBL/GenBank/DDBJ whole genome shotgun (WGS) entry which is preliminary data.</text>
</comment>
<dbReference type="InterPro" id="IPR039968">
    <property type="entry name" value="BcerS-like"/>
</dbReference>
<evidence type="ECO:0008006" key="4">
    <source>
        <dbReference type="Google" id="ProtNLM"/>
    </source>
</evidence>
<name>A0A7C3J2C5_UNCW3</name>
<gene>
    <name evidence="2" type="ORF">ENP62_02000</name>
    <name evidence="1" type="ORF">ENP94_00125</name>
    <name evidence="3" type="ORF">ENS16_06735</name>
</gene>
<proteinExistence type="predicted"/>
<sequence>MSISIEPVQSKKDLTDFIRLPWKIYQGNPCWVPPLISEVHETLDTAKNPFWEHARRELYLARRNGEPAGRIAAIVDDNHNRFHQEKTGFFGFFECIEDYLVAEKLWDTAREWVKNQGMERLRGPVNPSLNDECAFLLEGFDQPPTIMMPYTQKYYLEFAERYGFHKAKDLYALLKLAADGIPERIERMINAIKRRTGVRVRPFDMKRFERDIQFLKDIYNSAWERNWGFVPMTDKEMDLTARKLKQLADPDLVLFAEIDGQPVGVTVTIPDWNQVLRHLNGRLGPLELVKLLYYRKRIDGARALIGGVKKEFRNTGIIAVLYYETERNAARKGYKWCELGWNLEDNDLINQFDLAIGGRIYKRYRLYELAPL</sequence>
<dbReference type="PANTHER" id="PTHR41368:SF1">
    <property type="entry name" value="PROTEIN YGHO"/>
    <property type="match status" value="1"/>
</dbReference>
<dbReference type="Gene3D" id="3.40.630.30">
    <property type="match status" value="1"/>
</dbReference>
<dbReference type="EMBL" id="DSKA01000148">
    <property type="protein sequence ID" value="HEE18307.1"/>
    <property type="molecule type" value="Genomic_DNA"/>
</dbReference>
<dbReference type="InterPro" id="IPR016181">
    <property type="entry name" value="Acyl_CoA_acyltransferase"/>
</dbReference>
<organism evidence="3">
    <name type="scientific">candidate division WOR-3 bacterium</name>
    <dbReference type="NCBI Taxonomy" id="2052148"/>
    <lineage>
        <taxon>Bacteria</taxon>
        <taxon>Bacteria division WOR-3</taxon>
    </lineage>
</organism>
<evidence type="ECO:0000313" key="2">
    <source>
        <dbReference type="EMBL" id="HEE18307.1"/>
    </source>
</evidence>
<evidence type="ECO:0000313" key="1">
    <source>
        <dbReference type="EMBL" id="HEA86410.1"/>
    </source>
</evidence>
<protein>
    <recommendedName>
        <fullName evidence="4">N-acetyltransferase</fullName>
    </recommendedName>
</protein>
<evidence type="ECO:0000313" key="3">
    <source>
        <dbReference type="EMBL" id="HFJ54364.1"/>
    </source>
</evidence>